<evidence type="ECO:0000313" key="11">
    <source>
        <dbReference type="EMBL" id="CRZ24380.1"/>
    </source>
</evidence>
<dbReference type="EMBL" id="LN856957">
    <property type="protein sequence ID" value="CRZ24380.1"/>
    <property type="molecule type" value="Genomic_DNA"/>
</dbReference>
<dbReference type="GO" id="GO:0030134">
    <property type="term" value="C:COPII-coated ER to Golgi transport vesicle"/>
    <property type="evidence" value="ECO:0007669"/>
    <property type="project" value="TreeGrafter"/>
</dbReference>
<gene>
    <name evidence="11" type="primary">Bma-erv-46</name>
    <name evidence="11" type="ORF">BM_Bm4959</name>
</gene>
<evidence type="ECO:0000256" key="5">
    <source>
        <dbReference type="ARBA" id="ARBA00022989"/>
    </source>
</evidence>
<evidence type="ECO:0000256" key="4">
    <source>
        <dbReference type="ARBA" id="ARBA00022692"/>
    </source>
</evidence>
<comment type="subcellular location">
    <subcellularLocation>
        <location evidence="2">Endoplasmic reticulum-Golgi intermediate compartment membrane</location>
        <topology evidence="2">Multi-pass membrane protein</topology>
    </subcellularLocation>
    <subcellularLocation>
        <location evidence="1">Golgi apparatus</location>
        <location evidence="1">cis-Golgi network membrane</location>
        <topology evidence="1">Multi-pass membrane protein</topology>
    </subcellularLocation>
</comment>
<evidence type="ECO:0000259" key="10">
    <source>
        <dbReference type="Pfam" id="PF13850"/>
    </source>
</evidence>
<evidence type="ECO:0000256" key="6">
    <source>
        <dbReference type="ARBA" id="ARBA00023136"/>
    </source>
</evidence>
<dbReference type="PANTHER" id="PTHR10984:SF25">
    <property type="entry name" value="ENDOPLASMIC RETICULUM-GOLGI INTERMEDIATE COMPARTMENT PROTEIN 3"/>
    <property type="match status" value="1"/>
</dbReference>
<feature type="transmembrane region" description="Helical" evidence="8">
    <location>
        <begin position="362"/>
        <end position="385"/>
    </location>
</feature>
<feature type="domain" description="Endoplasmic reticulum vesicle transporter N-terminal" evidence="10">
    <location>
        <begin position="31"/>
        <end position="121"/>
    </location>
</feature>
<proteinExistence type="inferred from homology"/>
<keyword evidence="5 8" id="KW-1133">Transmembrane helix</keyword>
<dbReference type="GO" id="GO:0006888">
    <property type="term" value="P:endoplasmic reticulum to Golgi vesicle-mediated transport"/>
    <property type="evidence" value="ECO:0007669"/>
    <property type="project" value="TreeGrafter"/>
</dbReference>
<evidence type="ECO:0000256" key="3">
    <source>
        <dbReference type="ARBA" id="ARBA00005648"/>
    </source>
</evidence>
<feature type="domain" description="Endoplasmic reticulum vesicle transporter C-terminal" evidence="9">
    <location>
        <begin position="166"/>
        <end position="381"/>
    </location>
</feature>
<feature type="transmembrane region" description="Helical" evidence="8">
    <location>
        <begin position="49"/>
        <end position="67"/>
    </location>
</feature>
<evidence type="ECO:0000256" key="1">
    <source>
        <dbReference type="ARBA" id="ARBA00004257"/>
    </source>
</evidence>
<organism evidence="11">
    <name type="scientific">Brugia malayi</name>
    <name type="common">Filarial nematode worm</name>
    <dbReference type="NCBI Taxonomy" id="6279"/>
    <lineage>
        <taxon>Eukaryota</taxon>
        <taxon>Metazoa</taxon>
        <taxon>Ecdysozoa</taxon>
        <taxon>Nematoda</taxon>
        <taxon>Chromadorea</taxon>
        <taxon>Rhabditida</taxon>
        <taxon>Spirurina</taxon>
        <taxon>Spiruromorpha</taxon>
        <taxon>Filarioidea</taxon>
        <taxon>Onchocercidae</taxon>
        <taxon>Brugia</taxon>
    </lineage>
</organism>
<reference evidence="11" key="2">
    <citation type="submission" date="2012-12" db="EMBL/GenBank/DDBJ databases">
        <authorList>
            <person name="Gao Y.W."/>
            <person name="Fan S.T."/>
            <person name="Sun H.T."/>
            <person name="Wang Z."/>
            <person name="Gao X.L."/>
            <person name="Li Y.G."/>
            <person name="Wang T.C."/>
            <person name="Zhang K."/>
            <person name="Xu W.W."/>
            <person name="Yu Z.J."/>
            <person name="Xia X.Z."/>
        </authorList>
    </citation>
    <scope>NUCLEOTIDE SEQUENCE</scope>
    <source>
        <strain evidence="11">FR3</strain>
    </source>
</reference>
<sequence length="401" mass="44939">MMSRGEVRSRTNTFFPEPVILFKHMSLLERLKDFDAYTKPLDDFRVRTFAGGAVTLVSSAVIIFMFVSETLSFLSVDIVEQLYVDSTPAEQRVDVNFDITFPRLPCSVITIDVMDLSGDNQDDIKDDVYKISLLNGKEGNGIRQGVNINTTTVSSVPASQILCGSCYGAKDGCCNTCEEVKEAYIKKGWELVNIETVEQCKSDLWVKKMNEHKNEGCRVYGKVQVAKVAGNFHIAPGDPLKAHRSHFHDLHSLSPSKFDTSHTVNHLSFGNSFPGKVYPLDGKFFGSAKDSGIMYQYHLKLVPTSYVFLDSTRNIFSHLFSVTTYQKDISQGASGLPGFFIQYEFSPLMVKYEERRQSLSTFLVSICAIIGGIFTVASLIDAFIYRSGRIISQKIMLNKYI</sequence>
<evidence type="ECO:0000256" key="7">
    <source>
        <dbReference type="ARBA" id="ARBA00040493"/>
    </source>
</evidence>
<evidence type="ECO:0000259" key="9">
    <source>
        <dbReference type="Pfam" id="PF07970"/>
    </source>
</evidence>
<dbReference type="GO" id="GO:0033116">
    <property type="term" value="C:endoplasmic reticulum-Golgi intermediate compartment membrane"/>
    <property type="evidence" value="ECO:0007669"/>
    <property type="project" value="UniProtKB-SubCell"/>
</dbReference>
<dbReference type="InterPro" id="IPR045888">
    <property type="entry name" value="Erv"/>
</dbReference>
<evidence type="ECO:0000256" key="2">
    <source>
        <dbReference type="ARBA" id="ARBA00004457"/>
    </source>
</evidence>
<dbReference type="InterPro" id="IPR039542">
    <property type="entry name" value="Erv_N"/>
</dbReference>
<accession>A0A0H5S6Z5</accession>
<dbReference type="Pfam" id="PF07970">
    <property type="entry name" value="COPIIcoated_ERV"/>
    <property type="match status" value="1"/>
</dbReference>
<dbReference type="OMA" id="QRHEGCR"/>
<dbReference type="Pfam" id="PF13850">
    <property type="entry name" value="ERGIC_N"/>
    <property type="match status" value="1"/>
</dbReference>
<dbReference type="GO" id="GO:0006890">
    <property type="term" value="P:retrograde vesicle-mediated transport, Golgi to endoplasmic reticulum"/>
    <property type="evidence" value="ECO:0007669"/>
    <property type="project" value="TreeGrafter"/>
</dbReference>
<dbReference type="GO" id="GO:0005789">
    <property type="term" value="C:endoplasmic reticulum membrane"/>
    <property type="evidence" value="ECO:0007669"/>
    <property type="project" value="TreeGrafter"/>
</dbReference>
<reference evidence="11" key="1">
    <citation type="journal article" date="2007" name="Science">
        <title>Draft genome of the filarial nematode parasite Brugia malayi.</title>
        <authorList>
            <person name="Ghedin E."/>
            <person name="Wang S."/>
            <person name="Spiro D."/>
            <person name="Caler E."/>
            <person name="Zhao Q."/>
            <person name="Crabtree J."/>
            <person name="Allen J.E."/>
            <person name="Delcher A.L."/>
            <person name="Guiliano D.B."/>
            <person name="Miranda-Saavedra D."/>
            <person name="Angiuoli S.V."/>
            <person name="Creasy T."/>
            <person name="Amedeo P."/>
            <person name="Haas B."/>
            <person name="El-Sayed N.M."/>
            <person name="Wortman J.R."/>
            <person name="Feldblyum T."/>
            <person name="Tallon L."/>
            <person name="Schatz M."/>
            <person name="Shumway M."/>
            <person name="Koo H."/>
            <person name="Salzberg S.L."/>
            <person name="Schobel S."/>
            <person name="Pertea M."/>
            <person name="Pop M."/>
            <person name="White O."/>
            <person name="Barton G.J."/>
            <person name="Carlow C.K."/>
            <person name="Crawford M.J."/>
            <person name="Daub J."/>
            <person name="Dimmic M.W."/>
            <person name="Estes C.F."/>
            <person name="Foster J.M."/>
            <person name="Ganatra M."/>
            <person name="Gregory W.F."/>
            <person name="Johnson N.M."/>
            <person name="Jin J."/>
            <person name="Komuniecki R."/>
            <person name="Korf I."/>
            <person name="Kumar S."/>
            <person name="Laney S."/>
            <person name="Li B.W."/>
            <person name="Li W."/>
            <person name="Lindblom T.H."/>
            <person name="Lustigman S."/>
            <person name="Ma D."/>
            <person name="Maina C.V."/>
            <person name="Martin D.M."/>
            <person name="McCarter J.P."/>
            <person name="McReynolds L."/>
            <person name="Mitreva M."/>
            <person name="Nutman T.B."/>
            <person name="Parkinson J."/>
            <person name="Peregrin-Alvarez J.M."/>
            <person name="Poole C."/>
            <person name="Ren Q."/>
            <person name="Saunders L."/>
            <person name="Sluder A.E."/>
            <person name="Smith K."/>
            <person name="Stanke M."/>
            <person name="Unnasch T.R."/>
            <person name="Ware J."/>
            <person name="Wei A.D."/>
            <person name="Weil G."/>
            <person name="Williams D.J."/>
            <person name="Zhang Y."/>
            <person name="Williams S.A."/>
            <person name="Fraser-Liggett C."/>
            <person name="Slatko B."/>
            <person name="Blaxter M.L."/>
            <person name="Scott A.L."/>
        </authorList>
    </citation>
    <scope>NUCLEOTIDE SEQUENCE</scope>
    <source>
        <strain evidence="11">FR3</strain>
    </source>
</reference>
<dbReference type="PANTHER" id="PTHR10984">
    <property type="entry name" value="ENDOPLASMIC RETICULUM-GOLGI INTERMEDIATE COMPARTMENT PROTEIN"/>
    <property type="match status" value="1"/>
</dbReference>
<dbReference type="InterPro" id="IPR012936">
    <property type="entry name" value="Erv_C"/>
</dbReference>
<dbReference type="GO" id="GO:0000139">
    <property type="term" value="C:Golgi membrane"/>
    <property type="evidence" value="ECO:0007669"/>
    <property type="project" value="TreeGrafter"/>
</dbReference>
<dbReference type="AlphaFoldDB" id="A0A0H5S6Z5"/>
<name>A0A0H5S6Z5_BRUMA</name>
<keyword evidence="6 8" id="KW-0472">Membrane</keyword>
<protein>
    <recommendedName>
        <fullName evidence="7">Endoplasmic reticulum-Golgi intermediate compartment protein 3</fullName>
    </recommendedName>
</protein>
<comment type="similarity">
    <text evidence="3">Belongs to the ERGIC family.</text>
</comment>
<keyword evidence="4 8" id="KW-0812">Transmembrane</keyword>
<evidence type="ECO:0000256" key="8">
    <source>
        <dbReference type="SAM" id="Phobius"/>
    </source>
</evidence>